<gene>
    <name evidence="10" type="primary">cbiN</name>
    <name evidence="11" type="ORF">H6G83_00310</name>
</gene>
<dbReference type="InterPro" id="IPR003705">
    <property type="entry name" value="CbiN"/>
</dbReference>
<evidence type="ECO:0000256" key="8">
    <source>
        <dbReference type="ARBA" id="ARBA00023136"/>
    </source>
</evidence>
<comment type="similarity">
    <text evidence="10">Belongs to the CbiN family.</text>
</comment>
<evidence type="ECO:0000256" key="1">
    <source>
        <dbReference type="ARBA" id="ARBA00022426"/>
    </source>
</evidence>
<evidence type="ECO:0000256" key="5">
    <source>
        <dbReference type="ARBA" id="ARBA00022692"/>
    </source>
</evidence>
<comment type="subcellular location">
    <subcellularLocation>
        <location evidence="10">Cell membrane</location>
        <topology evidence="10">Multi-pass membrane protein</topology>
    </subcellularLocation>
</comment>
<dbReference type="PANTHER" id="PTHR38662">
    <property type="entry name" value="COBALT TRANSPORT PROTEIN CBIN"/>
    <property type="match status" value="1"/>
</dbReference>
<organism evidence="11 12">
    <name type="scientific">Anabaena azotica FACHB-119</name>
    <dbReference type="NCBI Taxonomy" id="947527"/>
    <lineage>
        <taxon>Bacteria</taxon>
        <taxon>Bacillati</taxon>
        <taxon>Cyanobacteriota</taxon>
        <taxon>Cyanophyceae</taxon>
        <taxon>Nostocales</taxon>
        <taxon>Nostocaceae</taxon>
        <taxon>Anabaena</taxon>
        <taxon>Anabaena azotica</taxon>
    </lineage>
</organism>
<keyword evidence="8 10" id="KW-0472">Membrane</keyword>
<keyword evidence="5 10" id="KW-0812">Transmembrane</keyword>
<name>A0ABR8CVW8_9NOST</name>
<comment type="subunit">
    <text evidence="10">Forms an energy-coupling factor (ECF) transporter complex composed of an ATP-binding protein (A component, CbiO), a transmembrane protein (T component, CbiQ) and 2 possible substrate-capture proteins (S components, CbiM and CbiN) of unknown stoichimetry.</text>
</comment>
<proteinExistence type="inferred from homology"/>
<comment type="function">
    <text evidence="10">Part of the energy-coupling factor (ECF) transporter complex CbiMNOQ involved in cobalt import.</text>
</comment>
<dbReference type="RefSeq" id="WP_190465460.1">
    <property type="nucleotide sequence ID" value="NZ_JACJSG010000001.1"/>
</dbReference>
<dbReference type="EMBL" id="JACJSG010000001">
    <property type="protein sequence ID" value="MBD2499065.1"/>
    <property type="molecule type" value="Genomic_DNA"/>
</dbReference>
<dbReference type="Proteomes" id="UP000661112">
    <property type="component" value="Unassembled WGS sequence"/>
</dbReference>
<keyword evidence="12" id="KW-1185">Reference proteome</keyword>
<evidence type="ECO:0000256" key="2">
    <source>
        <dbReference type="ARBA" id="ARBA00022448"/>
    </source>
</evidence>
<keyword evidence="2 10" id="KW-0813">Transport</keyword>
<evidence type="ECO:0000256" key="3">
    <source>
        <dbReference type="ARBA" id="ARBA00022475"/>
    </source>
</evidence>
<sequence>MNKSKKGISNWLLLGGVVILSALPLVIARNAEFAGADDKAAKAVTEVQPGYKPWFQPLMQVPSCEVQTFLFASQAALGAGVLGYLIGLSKGRTERRNHHEDAD</sequence>
<dbReference type="HAMAP" id="MF_00330">
    <property type="entry name" value="CbiN"/>
    <property type="match status" value="1"/>
</dbReference>
<evidence type="ECO:0000256" key="6">
    <source>
        <dbReference type="ARBA" id="ARBA00022989"/>
    </source>
</evidence>
<reference evidence="11 12" key="1">
    <citation type="journal article" date="2020" name="ISME J.">
        <title>Comparative genomics reveals insights into cyanobacterial evolution and habitat adaptation.</title>
        <authorList>
            <person name="Chen M.Y."/>
            <person name="Teng W.K."/>
            <person name="Zhao L."/>
            <person name="Hu C.X."/>
            <person name="Zhou Y.K."/>
            <person name="Han B.P."/>
            <person name="Song L.R."/>
            <person name="Shu W.S."/>
        </authorList>
    </citation>
    <scope>NUCLEOTIDE SEQUENCE [LARGE SCALE GENOMIC DNA]</scope>
    <source>
        <strain evidence="11 12">FACHB-119</strain>
    </source>
</reference>
<keyword evidence="4 10" id="KW-0169">Cobalamin biosynthesis</keyword>
<keyword evidence="3 10" id="KW-1003">Cell membrane</keyword>
<evidence type="ECO:0000256" key="4">
    <source>
        <dbReference type="ARBA" id="ARBA00022573"/>
    </source>
</evidence>
<dbReference type="Pfam" id="PF02553">
    <property type="entry name" value="CbiN"/>
    <property type="match status" value="1"/>
</dbReference>
<keyword evidence="1 10" id="KW-0171">Cobalt transport</keyword>
<comment type="caution">
    <text evidence="10">Lacks conserved residue(s) required for the propagation of feature annotation.</text>
</comment>
<accession>A0ABR8CVW8</accession>
<dbReference type="PANTHER" id="PTHR38662:SF1">
    <property type="entry name" value="COBALT TRANSPORT PROTEIN CBIN"/>
    <property type="match status" value="1"/>
</dbReference>
<dbReference type="NCBIfam" id="NF002780">
    <property type="entry name" value="PRK02898.1"/>
    <property type="match status" value="1"/>
</dbReference>
<evidence type="ECO:0000313" key="12">
    <source>
        <dbReference type="Proteomes" id="UP000661112"/>
    </source>
</evidence>
<keyword evidence="7 10" id="KW-0406">Ion transport</keyword>
<comment type="pathway">
    <text evidence="10">Cofactor biosynthesis; adenosylcobalamin biosynthesis.</text>
</comment>
<evidence type="ECO:0000313" key="11">
    <source>
        <dbReference type="EMBL" id="MBD2499065.1"/>
    </source>
</evidence>
<keyword evidence="9 10" id="KW-0170">Cobalt</keyword>
<protein>
    <recommendedName>
        <fullName evidence="10">Cobalt transport protein CbiN</fullName>
    </recommendedName>
    <alternativeName>
        <fullName evidence="10">Energy-coupling factor transporter probable substrate-capture protein CbiN</fullName>
        <shortName evidence="10">ECF transporter S component CbiN</shortName>
    </alternativeName>
</protein>
<evidence type="ECO:0000256" key="7">
    <source>
        <dbReference type="ARBA" id="ARBA00023065"/>
    </source>
</evidence>
<feature type="transmembrane region" description="Helical" evidence="10">
    <location>
        <begin position="69"/>
        <end position="88"/>
    </location>
</feature>
<comment type="caution">
    <text evidence="11">The sequence shown here is derived from an EMBL/GenBank/DDBJ whole genome shotgun (WGS) entry which is preliminary data.</text>
</comment>
<keyword evidence="6 10" id="KW-1133">Transmembrane helix</keyword>
<evidence type="ECO:0000256" key="10">
    <source>
        <dbReference type="HAMAP-Rule" id="MF_00330"/>
    </source>
</evidence>
<evidence type="ECO:0000256" key="9">
    <source>
        <dbReference type="ARBA" id="ARBA00023285"/>
    </source>
</evidence>